<proteinExistence type="predicted"/>
<feature type="transmembrane region" description="Helical" evidence="1">
    <location>
        <begin position="15"/>
        <end position="32"/>
    </location>
</feature>
<reference evidence="2 3" key="1">
    <citation type="submission" date="2020-07" db="EMBL/GenBank/DDBJ databases">
        <authorList>
            <person name="Criscuolo A."/>
        </authorList>
    </citation>
    <scope>NUCLEOTIDE SEQUENCE [LARGE SCALE GENOMIC DNA]</scope>
    <source>
        <strain evidence="2">CIP111649</strain>
    </source>
</reference>
<dbReference type="Proteomes" id="UP000589351">
    <property type="component" value="Unassembled WGS sequence"/>
</dbReference>
<keyword evidence="1" id="KW-1133">Transmembrane helix</keyword>
<evidence type="ECO:0000313" key="3">
    <source>
        <dbReference type="Proteomes" id="UP000589351"/>
    </source>
</evidence>
<dbReference type="AlphaFoldDB" id="A0A6V7RGG3"/>
<name>A0A6V7RGG3_9STAP</name>
<keyword evidence="1" id="KW-0472">Membrane</keyword>
<gene>
    <name evidence="2" type="ORF">JEODO184_01104</name>
</gene>
<organism evidence="2 3">
    <name type="scientific">Jeotgalicoccus meleagridis</name>
    <dbReference type="NCBI Taxonomy" id="2759181"/>
    <lineage>
        <taxon>Bacteria</taxon>
        <taxon>Bacillati</taxon>
        <taxon>Bacillota</taxon>
        <taxon>Bacilli</taxon>
        <taxon>Bacillales</taxon>
        <taxon>Staphylococcaceae</taxon>
        <taxon>Jeotgalicoccus</taxon>
    </lineage>
</organism>
<sequence>MKFTMKVSKTNRKEFFVGLIGIAIIIVTTYLIRK</sequence>
<evidence type="ECO:0000313" key="2">
    <source>
        <dbReference type="EMBL" id="CAD2077047.1"/>
    </source>
</evidence>
<accession>A0A6V7RGG3</accession>
<protein>
    <submittedName>
        <fullName evidence="2">Uncharacterized protein</fullName>
    </submittedName>
</protein>
<keyword evidence="1" id="KW-0812">Transmembrane</keyword>
<dbReference type="EMBL" id="CAJEWD010000007">
    <property type="protein sequence ID" value="CAD2077047.1"/>
    <property type="molecule type" value="Genomic_DNA"/>
</dbReference>
<comment type="caution">
    <text evidence="2">The sequence shown here is derived from an EMBL/GenBank/DDBJ whole genome shotgun (WGS) entry which is preliminary data.</text>
</comment>
<keyword evidence="3" id="KW-1185">Reference proteome</keyword>
<evidence type="ECO:0000256" key="1">
    <source>
        <dbReference type="SAM" id="Phobius"/>
    </source>
</evidence>